<evidence type="ECO:0000313" key="2">
    <source>
        <dbReference type="Proteomes" id="UP000076501"/>
    </source>
</evidence>
<dbReference type="Proteomes" id="UP000076501">
    <property type="component" value="Unassembled WGS sequence"/>
</dbReference>
<reference evidence="1 2" key="1">
    <citation type="submission" date="2015-09" db="EMBL/GenBank/DDBJ databases">
        <title>Bacillus cereus food isolates.</title>
        <authorList>
            <person name="Boekhorst J."/>
        </authorList>
    </citation>
    <scope>NUCLEOTIDE SEQUENCE [LARGE SCALE GENOMIC DNA]</scope>
    <source>
        <strain evidence="1 2">B4082</strain>
    </source>
</reference>
<dbReference type="AlphaFoldDB" id="A0A161T1T3"/>
<protein>
    <submittedName>
        <fullName evidence="1">Uncharacterized protein</fullName>
    </submittedName>
</protein>
<sequence length="48" mass="5852">MLYRNYTLNVNLNKMDIWIQIICDMYSKMYVDDLFIIKHFISGMGEEK</sequence>
<dbReference type="PATRIC" id="fig|1396.539.peg.4236"/>
<name>A0A161T1T3_BACCE</name>
<accession>A0A161T1T3</accession>
<dbReference type="EMBL" id="LJKA01000062">
    <property type="protein sequence ID" value="KZD30346.1"/>
    <property type="molecule type" value="Genomic_DNA"/>
</dbReference>
<gene>
    <name evidence="1" type="ORF">B4082_3925</name>
</gene>
<organism evidence="1 2">
    <name type="scientific">Bacillus cereus</name>
    <dbReference type="NCBI Taxonomy" id="1396"/>
    <lineage>
        <taxon>Bacteria</taxon>
        <taxon>Bacillati</taxon>
        <taxon>Bacillota</taxon>
        <taxon>Bacilli</taxon>
        <taxon>Bacillales</taxon>
        <taxon>Bacillaceae</taxon>
        <taxon>Bacillus</taxon>
        <taxon>Bacillus cereus group</taxon>
    </lineage>
</organism>
<evidence type="ECO:0000313" key="1">
    <source>
        <dbReference type="EMBL" id="KZD30346.1"/>
    </source>
</evidence>
<comment type="caution">
    <text evidence="1">The sequence shown here is derived from an EMBL/GenBank/DDBJ whole genome shotgun (WGS) entry which is preliminary data.</text>
</comment>
<proteinExistence type="predicted"/>